<dbReference type="Proteomes" id="UP000243605">
    <property type="component" value="Unassembled WGS sequence"/>
</dbReference>
<evidence type="ECO:0000313" key="2">
    <source>
        <dbReference type="EMBL" id="SEW00042.1"/>
    </source>
</evidence>
<evidence type="ECO:0000313" key="1">
    <source>
        <dbReference type="EMBL" id="HJE19481.1"/>
    </source>
</evidence>
<reference evidence="1" key="3">
    <citation type="submission" date="2021-09" db="EMBL/GenBank/DDBJ databases">
        <authorList>
            <person name="Gilroy R."/>
        </authorList>
    </citation>
    <scope>NUCLEOTIDE SEQUENCE</scope>
    <source>
        <strain evidence="1">6019</strain>
    </source>
</reference>
<reference evidence="1" key="2">
    <citation type="journal article" date="2021" name="PeerJ">
        <title>Extensive microbial diversity within the chicken gut microbiome revealed by metagenomics and culture.</title>
        <authorList>
            <person name="Gilroy R."/>
            <person name="Ravi A."/>
            <person name="Getino M."/>
            <person name="Pursley I."/>
            <person name="Horton D.L."/>
            <person name="Alikhan N.F."/>
            <person name="Baker D."/>
            <person name="Gharbi K."/>
            <person name="Hall N."/>
            <person name="Watson M."/>
            <person name="Adriaenssens E.M."/>
            <person name="Foster-Nyarko E."/>
            <person name="Jarju S."/>
            <person name="Secka A."/>
            <person name="Antonio M."/>
            <person name="Oren A."/>
            <person name="Chaudhuri R.R."/>
            <person name="La Ragione R."/>
            <person name="Hildebrand F."/>
            <person name="Pallen M.J."/>
        </authorList>
    </citation>
    <scope>NUCLEOTIDE SEQUENCE</scope>
    <source>
        <strain evidence="1">6019</strain>
    </source>
</reference>
<dbReference type="RefSeq" id="WP_091474731.1">
    <property type="nucleotide sequence ID" value="NZ_FOIT01000003.1"/>
</dbReference>
<reference evidence="2 3" key="1">
    <citation type="submission" date="2016-10" db="EMBL/GenBank/DDBJ databases">
        <authorList>
            <person name="Varghese N."/>
            <person name="Submissions S."/>
        </authorList>
    </citation>
    <scope>NUCLEOTIDE SEQUENCE [LARGE SCALE GENOMIC DNA]</scope>
    <source>
        <strain evidence="2 3">IBRC-M10081</strain>
    </source>
</reference>
<dbReference type="AlphaFoldDB" id="A0A662Z5E3"/>
<accession>A0A662Z5E3</accession>
<evidence type="ECO:0000313" key="3">
    <source>
        <dbReference type="Proteomes" id="UP000243605"/>
    </source>
</evidence>
<dbReference type="OrthoDB" id="2390021at2"/>
<keyword evidence="3" id="KW-1185">Reference proteome</keyword>
<sequence>MLFANGDCYITYSTDTKIEETTQERIKQHFESYKSDFLTEINMTNNDVTFTYLPIEVMVSHGTIEPSIIVMEEVQQFLEEVGVSI</sequence>
<dbReference type="Proteomes" id="UP000763505">
    <property type="component" value="Unassembled WGS sequence"/>
</dbReference>
<name>A0A662Z5E3_9STAP</name>
<proteinExistence type="predicted"/>
<protein>
    <submittedName>
        <fullName evidence="2">Uncharacterized protein</fullName>
    </submittedName>
</protein>
<dbReference type="EMBL" id="DYYI01000039">
    <property type="protein sequence ID" value="HJE19481.1"/>
    <property type="molecule type" value="Genomic_DNA"/>
</dbReference>
<dbReference type="EMBL" id="FOIT01000003">
    <property type="protein sequence ID" value="SEW00042.1"/>
    <property type="molecule type" value="Genomic_DNA"/>
</dbReference>
<organism evidence="2 3">
    <name type="scientific">Aliicoccus persicus</name>
    <dbReference type="NCBI Taxonomy" id="930138"/>
    <lineage>
        <taxon>Bacteria</taxon>
        <taxon>Bacillati</taxon>
        <taxon>Bacillota</taxon>
        <taxon>Bacilli</taxon>
        <taxon>Bacillales</taxon>
        <taxon>Staphylococcaceae</taxon>
        <taxon>Aliicoccus</taxon>
    </lineage>
</organism>
<gene>
    <name evidence="1" type="ORF">K8V35_03905</name>
    <name evidence="2" type="ORF">SAMN05192557_1147</name>
</gene>